<name>A0A175VUE9_9PEZI</name>
<comment type="caution">
    <text evidence="6">The sequence shown here is derived from an EMBL/GenBank/DDBJ whole genome shotgun (WGS) entry which is preliminary data.</text>
</comment>
<dbReference type="OrthoDB" id="5239412at2759"/>
<evidence type="ECO:0000259" key="5">
    <source>
        <dbReference type="Pfam" id="PF24120"/>
    </source>
</evidence>
<keyword evidence="1" id="KW-0677">Repeat</keyword>
<dbReference type="Pfam" id="PF24120">
    <property type="entry name" value="SsdA_C"/>
    <property type="match status" value="1"/>
</dbReference>
<dbReference type="STRING" id="100816.A0A175VUE9"/>
<proteinExistence type="predicted"/>
<sequence>MGRFKSENQQALRLSNLHVAVIRGATHEVLSILKSKAGRKTINSRDVYGSTPLMMAVLTGRLKIAKLLLRTGASTKARDYRGRSALKYGRASLFKRKLATYRQFGLRAVSKSQEIRRARITKILRHPAACASRTGDRLILLKPENTFKLDKQQLVRATTGVIASLIDPKVKMAAASGWTSNTGRGVKNVLDNSKYTQLVHEVCEFLDFDLTPSMRDNNRKPLPEHAGRFHACHVEKKLTVYWIIAALNVVLGTTDFRHMHKLQDATVPDFLKQALIILDHWPCRNLTSNWATQCWQFLGLIKRVTGIGIYVEPRPFLVGGTRQGVAGCQACECERCVKRFRAAEGSHSNNQNDKVADKGEDLDMEDEDSGDDINVVIDGDDDGEVQPYRPREQAPQARVLPTSSPEDWITYPSALDQAPVAKPRCLIFRGSDPHSELKP</sequence>
<organism evidence="6 7">
    <name type="scientific">Madurella mycetomatis</name>
    <dbReference type="NCBI Taxonomy" id="100816"/>
    <lineage>
        <taxon>Eukaryota</taxon>
        <taxon>Fungi</taxon>
        <taxon>Dikarya</taxon>
        <taxon>Ascomycota</taxon>
        <taxon>Pezizomycotina</taxon>
        <taxon>Sordariomycetes</taxon>
        <taxon>Sordariomycetidae</taxon>
        <taxon>Sordariales</taxon>
        <taxon>Sordariales incertae sedis</taxon>
        <taxon>Madurella</taxon>
    </lineage>
</organism>
<feature type="compositionally biased region" description="Acidic residues" evidence="4">
    <location>
        <begin position="362"/>
        <end position="371"/>
    </location>
</feature>
<gene>
    <name evidence="6" type="ORF">MMYC01_208146</name>
</gene>
<dbReference type="EMBL" id="LCTW02000332">
    <property type="protein sequence ID" value="KXX74650.1"/>
    <property type="molecule type" value="Genomic_DNA"/>
</dbReference>
<feature type="region of interest" description="Disordered" evidence="4">
    <location>
        <begin position="347"/>
        <end position="407"/>
    </location>
</feature>
<dbReference type="Proteomes" id="UP000078237">
    <property type="component" value="Unassembled WGS sequence"/>
</dbReference>
<dbReference type="SUPFAM" id="SSF48403">
    <property type="entry name" value="Ankyrin repeat"/>
    <property type="match status" value="1"/>
</dbReference>
<dbReference type="PANTHER" id="PTHR24173:SF74">
    <property type="entry name" value="ANKYRIN REPEAT DOMAIN-CONTAINING PROTEIN 16"/>
    <property type="match status" value="1"/>
</dbReference>
<evidence type="ECO:0000256" key="2">
    <source>
        <dbReference type="ARBA" id="ARBA00023043"/>
    </source>
</evidence>
<dbReference type="PROSITE" id="PS50297">
    <property type="entry name" value="ANK_REP_REGION"/>
    <property type="match status" value="1"/>
</dbReference>
<feature type="domain" description="Single-strand DNA deaminase toxin A-like C-terminal" evidence="5">
    <location>
        <begin position="173"/>
        <end position="238"/>
    </location>
</feature>
<evidence type="ECO:0000256" key="3">
    <source>
        <dbReference type="PROSITE-ProRule" id="PRU00023"/>
    </source>
</evidence>
<keyword evidence="7" id="KW-1185">Reference proteome</keyword>
<dbReference type="Gene3D" id="1.25.40.20">
    <property type="entry name" value="Ankyrin repeat-containing domain"/>
    <property type="match status" value="1"/>
</dbReference>
<dbReference type="PANTHER" id="PTHR24173">
    <property type="entry name" value="ANKYRIN REPEAT CONTAINING"/>
    <property type="match status" value="1"/>
</dbReference>
<evidence type="ECO:0000256" key="1">
    <source>
        <dbReference type="ARBA" id="ARBA00022737"/>
    </source>
</evidence>
<evidence type="ECO:0000313" key="6">
    <source>
        <dbReference type="EMBL" id="KXX74650.1"/>
    </source>
</evidence>
<evidence type="ECO:0000313" key="7">
    <source>
        <dbReference type="Proteomes" id="UP000078237"/>
    </source>
</evidence>
<keyword evidence="2 3" id="KW-0040">ANK repeat</keyword>
<dbReference type="InterPro" id="IPR057517">
    <property type="entry name" value="SsdA-like_C"/>
</dbReference>
<dbReference type="SMART" id="SM00248">
    <property type="entry name" value="ANK"/>
    <property type="match status" value="2"/>
</dbReference>
<accession>A0A175VUE9</accession>
<dbReference type="InterPro" id="IPR036770">
    <property type="entry name" value="Ankyrin_rpt-contain_sf"/>
</dbReference>
<reference evidence="6 7" key="1">
    <citation type="journal article" date="2016" name="Genome Announc.">
        <title>Genome Sequence of Madurella mycetomatis mm55, Isolated from a Human Mycetoma Case in Sudan.</title>
        <authorList>
            <person name="Smit S."/>
            <person name="Derks M.F."/>
            <person name="Bervoets S."/>
            <person name="Fahal A."/>
            <person name="van Leeuwen W."/>
            <person name="van Belkum A."/>
            <person name="van de Sande W.W."/>
        </authorList>
    </citation>
    <scope>NUCLEOTIDE SEQUENCE [LARGE SCALE GENOMIC DNA]</scope>
    <source>
        <strain evidence="7">mm55</strain>
    </source>
</reference>
<dbReference type="Pfam" id="PF12796">
    <property type="entry name" value="Ank_2"/>
    <property type="match status" value="1"/>
</dbReference>
<evidence type="ECO:0000256" key="4">
    <source>
        <dbReference type="SAM" id="MobiDB-lite"/>
    </source>
</evidence>
<dbReference type="PROSITE" id="PS50088">
    <property type="entry name" value="ANK_REPEAT"/>
    <property type="match status" value="1"/>
</dbReference>
<dbReference type="InterPro" id="IPR002110">
    <property type="entry name" value="Ankyrin_rpt"/>
</dbReference>
<dbReference type="AlphaFoldDB" id="A0A175VUE9"/>
<protein>
    <submittedName>
        <fullName evidence="6">Serine/threonine-protein phosphatase 6 regulatory ankyrin repeat subunit C</fullName>
    </submittedName>
</protein>
<feature type="repeat" description="ANK" evidence="3">
    <location>
        <begin position="48"/>
        <end position="80"/>
    </location>
</feature>
<dbReference type="VEuPathDB" id="FungiDB:MMYC01_208146"/>